<dbReference type="InterPro" id="IPR016181">
    <property type="entry name" value="Acyl_CoA_acyltransferase"/>
</dbReference>
<proteinExistence type="predicted"/>
<evidence type="ECO:0000313" key="3">
    <source>
        <dbReference type="Proteomes" id="UP000231183"/>
    </source>
</evidence>
<gene>
    <name evidence="2" type="ORF">COU31_03125</name>
</gene>
<dbReference type="EMBL" id="PFBX01000030">
    <property type="protein sequence ID" value="PIT87395.1"/>
    <property type="molecule type" value="Genomic_DNA"/>
</dbReference>
<reference evidence="3" key="1">
    <citation type="submission" date="2017-09" db="EMBL/GenBank/DDBJ databases">
        <title>Depth-based differentiation of microbial function through sediment-hosted aquifers and enrichment of novel symbionts in the deep terrestrial subsurface.</title>
        <authorList>
            <person name="Probst A.J."/>
            <person name="Ladd B."/>
            <person name="Jarett J.K."/>
            <person name="Geller-Mcgrath D.E."/>
            <person name="Sieber C.M.K."/>
            <person name="Emerson J.B."/>
            <person name="Anantharaman K."/>
            <person name="Thomas B.C."/>
            <person name="Malmstrom R."/>
            <person name="Stieglmeier M."/>
            <person name="Klingl A."/>
            <person name="Woyke T."/>
            <person name="Ryan C.M."/>
            <person name="Banfield J.F."/>
        </authorList>
    </citation>
    <scope>NUCLEOTIDE SEQUENCE [LARGE SCALE GENOMIC DNA]</scope>
</reference>
<name>A0A2M6W3T8_9BACT</name>
<dbReference type="GO" id="GO:0016747">
    <property type="term" value="F:acyltransferase activity, transferring groups other than amino-acyl groups"/>
    <property type="evidence" value="ECO:0007669"/>
    <property type="project" value="InterPro"/>
</dbReference>
<dbReference type="InterPro" id="IPR000182">
    <property type="entry name" value="GNAT_dom"/>
</dbReference>
<dbReference type="PROSITE" id="PS51186">
    <property type="entry name" value="GNAT"/>
    <property type="match status" value="1"/>
</dbReference>
<accession>A0A2M6W3T8</accession>
<evidence type="ECO:0000259" key="1">
    <source>
        <dbReference type="PROSITE" id="PS51186"/>
    </source>
</evidence>
<feature type="domain" description="N-acetyltransferase" evidence="1">
    <location>
        <begin position="12"/>
        <end position="183"/>
    </location>
</feature>
<protein>
    <recommendedName>
        <fullName evidence="1">N-acetyltransferase domain-containing protein</fullName>
    </recommendedName>
</protein>
<dbReference type="Pfam" id="PF00583">
    <property type="entry name" value="Acetyltransf_1"/>
    <property type="match status" value="1"/>
</dbReference>
<evidence type="ECO:0000313" key="2">
    <source>
        <dbReference type="EMBL" id="PIT87395.1"/>
    </source>
</evidence>
<dbReference type="SUPFAM" id="SSF55729">
    <property type="entry name" value="Acyl-CoA N-acyltransferases (Nat)"/>
    <property type="match status" value="1"/>
</dbReference>
<organism evidence="2 3">
    <name type="scientific">Candidatus Magasanikbacteria bacterium CG10_big_fil_rev_8_21_14_0_10_40_10</name>
    <dbReference type="NCBI Taxonomy" id="1974648"/>
    <lineage>
        <taxon>Bacteria</taxon>
        <taxon>Candidatus Magasanikiibacteriota</taxon>
    </lineage>
</organism>
<sequence>MSETNPNHGNSVTIENFCTEKHLAYIMQAGQNTQEFATGDEIIFWSGEALKNWAAEKDGSMLVAINQDMEIVGFLLAIFDEGRTATLENIHVRESFRKQGIASKLLNEFENRAARVGMKKLRSFCHTTNTAMSNLLIRHHYSEGILTQWYVSQPSLVNCGSEESGFQIRKINIGDVDQITYANFSSILISDLDHQDTPSLDLAQIIHGAFLNGSLVGLMTASAHKPTSKATIERIFIDRSKEASTVIKSLILSSAKYLAMQDISCVTIHPFTEKNVSLDLMALLDALGFKKRRVFVMNLKSVKTSNDKEKS</sequence>
<dbReference type="CDD" id="cd04301">
    <property type="entry name" value="NAT_SF"/>
    <property type="match status" value="1"/>
</dbReference>
<dbReference type="Proteomes" id="UP000231183">
    <property type="component" value="Unassembled WGS sequence"/>
</dbReference>
<dbReference type="Gene3D" id="3.40.630.30">
    <property type="match status" value="1"/>
</dbReference>
<dbReference type="AlphaFoldDB" id="A0A2M6W3T8"/>
<comment type="caution">
    <text evidence="2">The sequence shown here is derived from an EMBL/GenBank/DDBJ whole genome shotgun (WGS) entry which is preliminary data.</text>
</comment>